<keyword evidence="1" id="KW-0812">Transmembrane</keyword>
<organism evidence="2 3">
    <name type="scientific">Bradyrhizobium canariense</name>
    <dbReference type="NCBI Taxonomy" id="255045"/>
    <lineage>
        <taxon>Bacteria</taxon>
        <taxon>Pseudomonadati</taxon>
        <taxon>Pseudomonadota</taxon>
        <taxon>Alphaproteobacteria</taxon>
        <taxon>Hyphomicrobiales</taxon>
        <taxon>Nitrobacteraceae</taxon>
        <taxon>Bradyrhizobium</taxon>
    </lineage>
</organism>
<feature type="transmembrane region" description="Helical" evidence="1">
    <location>
        <begin position="39"/>
        <end position="61"/>
    </location>
</feature>
<evidence type="ECO:0000256" key="1">
    <source>
        <dbReference type="SAM" id="Phobius"/>
    </source>
</evidence>
<name>A0A1H1PBM8_9BRAD</name>
<reference evidence="3" key="1">
    <citation type="submission" date="2016-10" db="EMBL/GenBank/DDBJ databases">
        <authorList>
            <person name="Varghese N."/>
            <person name="Submissions S."/>
        </authorList>
    </citation>
    <scope>NUCLEOTIDE SEQUENCE [LARGE SCALE GENOMIC DNA]</scope>
    <source>
        <strain evidence="3">GAS369</strain>
    </source>
</reference>
<keyword evidence="1" id="KW-1133">Transmembrane helix</keyword>
<dbReference type="EMBL" id="LT629750">
    <property type="protein sequence ID" value="SDS08009.1"/>
    <property type="molecule type" value="Genomic_DNA"/>
</dbReference>
<dbReference type="AlphaFoldDB" id="A0A1H1PBM8"/>
<proteinExistence type="predicted"/>
<evidence type="ECO:0000313" key="3">
    <source>
        <dbReference type="Proteomes" id="UP000243904"/>
    </source>
</evidence>
<gene>
    <name evidence="2" type="ORF">SAMN05444158_0937</name>
</gene>
<keyword evidence="3" id="KW-1185">Reference proteome</keyword>
<evidence type="ECO:0000313" key="2">
    <source>
        <dbReference type="EMBL" id="SDS08009.1"/>
    </source>
</evidence>
<dbReference type="Proteomes" id="UP000243904">
    <property type="component" value="Chromosome I"/>
</dbReference>
<keyword evidence="1" id="KW-0472">Membrane</keyword>
<accession>A0A1H1PBM8</accession>
<protein>
    <submittedName>
        <fullName evidence="2">Uncharacterized protein</fullName>
    </submittedName>
</protein>
<sequence>MALPSPFEGHHVSQKRKTPRLAPRGFLSLSFRAAQCARIASSSSATMLVILIIGLTAGPAVSL</sequence>